<organism evidence="1 2">
    <name type="scientific">Candidatus Woesebacteria bacterium RIFCSPHIGHO2_01_FULL_38_26b</name>
    <dbReference type="NCBI Taxonomy" id="1802491"/>
    <lineage>
        <taxon>Bacteria</taxon>
        <taxon>Candidatus Woeseibacteriota</taxon>
    </lineage>
</organism>
<dbReference type="AlphaFoldDB" id="A0A1F7Y073"/>
<name>A0A1F7Y073_9BACT</name>
<dbReference type="EMBL" id="MGGD01000028">
    <property type="protein sequence ID" value="OGM20666.1"/>
    <property type="molecule type" value="Genomic_DNA"/>
</dbReference>
<gene>
    <name evidence="1" type="ORF">A2771_02405</name>
</gene>
<evidence type="ECO:0000313" key="2">
    <source>
        <dbReference type="Proteomes" id="UP000176741"/>
    </source>
</evidence>
<reference evidence="1 2" key="1">
    <citation type="journal article" date="2016" name="Nat. Commun.">
        <title>Thousands of microbial genomes shed light on interconnected biogeochemical processes in an aquifer system.</title>
        <authorList>
            <person name="Anantharaman K."/>
            <person name="Brown C.T."/>
            <person name="Hug L.A."/>
            <person name="Sharon I."/>
            <person name="Castelle C.J."/>
            <person name="Probst A.J."/>
            <person name="Thomas B.C."/>
            <person name="Singh A."/>
            <person name="Wilkins M.J."/>
            <person name="Karaoz U."/>
            <person name="Brodie E.L."/>
            <person name="Williams K.H."/>
            <person name="Hubbard S.S."/>
            <person name="Banfield J.F."/>
        </authorList>
    </citation>
    <scope>NUCLEOTIDE SEQUENCE [LARGE SCALE GENOMIC DNA]</scope>
</reference>
<evidence type="ECO:0000313" key="1">
    <source>
        <dbReference type="EMBL" id="OGM20666.1"/>
    </source>
</evidence>
<protein>
    <submittedName>
        <fullName evidence="1">Uncharacterized protein</fullName>
    </submittedName>
</protein>
<proteinExistence type="predicted"/>
<sequence>MYGIRFFRPAWLAKAEEELGLIKGALVIGSRTSERGETFALGIQSNSPNRWGFPLWWEMNIPIREIRKSIQIILDGKGEKVEPVDRRDLMEQEEIYKLLSQLWKAGRGDPR</sequence>
<accession>A0A1F7Y073</accession>
<comment type="caution">
    <text evidence="1">The sequence shown here is derived from an EMBL/GenBank/DDBJ whole genome shotgun (WGS) entry which is preliminary data.</text>
</comment>
<dbReference type="Proteomes" id="UP000176741">
    <property type="component" value="Unassembled WGS sequence"/>
</dbReference>